<dbReference type="Proteomes" id="UP000317155">
    <property type="component" value="Unassembled WGS sequence"/>
</dbReference>
<keyword evidence="3" id="KW-1185">Reference proteome</keyword>
<protein>
    <submittedName>
        <fullName evidence="2">Uncharacterized protein</fullName>
    </submittedName>
</protein>
<dbReference type="AlphaFoldDB" id="A0A550JH81"/>
<evidence type="ECO:0000313" key="2">
    <source>
        <dbReference type="EMBL" id="TRO82575.1"/>
    </source>
</evidence>
<proteinExistence type="predicted"/>
<dbReference type="EMBL" id="VJVV01000003">
    <property type="protein sequence ID" value="TRO82575.1"/>
    <property type="molecule type" value="Genomic_DNA"/>
</dbReference>
<gene>
    <name evidence="2" type="ORF">FL622_05125</name>
</gene>
<dbReference type="OrthoDB" id="6370527at2"/>
<keyword evidence="1" id="KW-0732">Signal</keyword>
<feature type="chain" id="PRO_5022233697" evidence="1">
    <location>
        <begin position="22"/>
        <end position="258"/>
    </location>
</feature>
<dbReference type="RefSeq" id="WP_092056700.1">
    <property type="nucleotide sequence ID" value="NZ_FOJJ01000023.1"/>
</dbReference>
<accession>A0A550JH81</accession>
<organism evidence="2 3">
    <name type="scientific">Trichloromonas acetexigens</name>
    <dbReference type="NCBI Taxonomy" id="38815"/>
    <lineage>
        <taxon>Bacteria</taxon>
        <taxon>Pseudomonadati</taxon>
        <taxon>Thermodesulfobacteriota</taxon>
        <taxon>Desulfuromonadia</taxon>
        <taxon>Desulfuromonadales</taxon>
        <taxon>Trichloromonadaceae</taxon>
        <taxon>Trichloromonas</taxon>
    </lineage>
</organism>
<sequence length="258" mass="28263">MKLKTWTIMIIALLSAANVFAQEPQFNTLELVNTFRLSRTEYEYTYRVVIDNPGPEMIQLLGKASGGGEGTTILDGEVAFGSVTAGGQAKSSDTITLKHNRVYPFNPAAISWSFSGTFQNGLLLPPDPGEEGKVTLTGIDSDNDGVRDDIQRFIVLNYGNNVPLVNALHGQALAQQELMVNGQADKEAALRAFERYTLAAGCSSLLEDRNDALVTNRKLRAQLLNTEERYEAYMRADQNLSGETFSVGSQTEIEQSCQ</sequence>
<evidence type="ECO:0000313" key="3">
    <source>
        <dbReference type="Proteomes" id="UP000317155"/>
    </source>
</evidence>
<feature type="signal peptide" evidence="1">
    <location>
        <begin position="1"/>
        <end position="21"/>
    </location>
</feature>
<comment type="caution">
    <text evidence="2">The sequence shown here is derived from an EMBL/GenBank/DDBJ whole genome shotgun (WGS) entry which is preliminary data.</text>
</comment>
<evidence type="ECO:0000256" key="1">
    <source>
        <dbReference type="SAM" id="SignalP"/>
    </source>
</evidence>
<reference evidence="2 3" key="1">
    <citation type="submission" date="2019-07" db="EMBL/GenBank/DDBJ databases">
        <title>Insights of Desulfuromonas acetexigens electromicrobiology.</title>
        <authorList>
            <person name="Katuri K."/>
            <person name="Sapireddy V."/>
            <person name="Shaw D.R."/>
            <person name="Saikaly P."/>
        </authorList>
    </citation>
    <scope>NUCLEOTIDE SEQUENCE [LARGE SCALE GENOMIC DNA]</scope>
    <source>
        <strain evidence="2 3">2873</strain>
    </source>
</reference>
<name>A0A550JH81_9BACT</name>